<evidence type="ECO:0000313" key="1">
    <source>
        <dbReference type="EMBL" id="MED6177717.1"/>
    </source>
</evidence>
<accession>A0ABU6VXL4</accession>
<dbReference type="EMBL" id="JASCZI010153882">
    <property type="protein sequence ID" value="MED6177717.1"/>
    <property type="molecule type" value="Genomic_DNA"/>
</dbReference>
<reference evidence="1 2" key="1">
    <citation type="journal article" date="2023" name="Plants (Basel)">
        <title>Bridging the Gap: Combining Genomics and Transcriptomics Approaches to Understand Stylosanthes scabra, an Orphan Legume from the Brazilian Caatinga.</title>
        <authorList>
            <person name="Ferreira-Neto J.R.C."/>
            <person name="da Silva M.D."/>
            <person name="Binneck E."/>
            <person name="de Melo N.F."/>
            <person name="da Silva R.H."/>
            <person name="de Melo A.L.T.M."/>
            <person name="Pandolfi V."/>
            <person name="Bustamante F.O."/>
            <person name="Brasileiro-Vidal A.C."/>
            <person name="Benko-Iseppon A.M."/>
        </authorList>
    </citation>
    <scope>NUCLEOTIDE SEQUENCE [LARGE SCALE GENOMIC DNA]</scope>
    <source>
        <tissue evidence="1">Leaves</tissue>
    </source>
</reference>
<keyword evidence="2" id="KW-1185">Reference proteome</keyword>
<feature type="non-terminal residue" evidence="1">
    <location>
        <position position="84"/>
    </location>
</feature>
<dbReference type="Proteomes" id="UP001341840">
    <property type="component" value="Unassembled WGS sequence"/>
</dbReference>
<name>A0ABU6VXL4_9FABA</name>
<comment type="caution">
    <text evidence="1">The sequence shown here is derived from an EMBL/GenBank/DDBJ whole genome shotgun (WGS) entry which is preliminary data.</text>
</comment>
<sequence>MLGEGGLVWVTLKRGLWRGVGLRCGEFVLLALRLCFRHLGAEAIMLGIDEVGLGGATLRLLTSKFLEEFRLSTGKCTGSYQVIK</sequence>
<gene>
    <name evidence="1" type="ORF">PIB30_100698</name>
</gene>
<proteinExistence type="predicted"/>
<organism evidence="1 2">
    <name type="scientific">Stylosanthes scabra</name>
    <dbReference type="NCBI Taxonomy" id="79078"/>
    <lineage>
        <taxon>Eukaryota</taxon>
        <taxon>Viridiplantae</taxon>
        <taxon>Streptophyta</taxon>
        <taxon>Embryophyta</taxon>
        <taxon>Tracheophyta</taxon>
        <taxon>Spermatophyta</taxon>
        <taxon>Magnoliopsida</taxon>
        <taxon>eudicotyledons</taxon>
        <taxon>Gunneridae</taxon>
        <taxon>Pentapetalae</taxon>
        <taxon>rosids</taxon>
        <taxon>fabids</taxon>
        <taxon>Fabales</taxon>
        <taxon>Fabaceae</taxon>
        <taxon>Papilionoideae</taxon>
        <taxon>50 kb inversion clade</taxon>
        <taxon>dalbergioids sensu lato</taxon>
        <taxon>Dalbergieae</taxon>
        <taxon>Pterocarpus clade</taxon>
        <taxon>Stylosanthes</taxon>
    </lineage>
</organism>
<evidence type="ECO:0000313" key="2">
    <source>
        <dbReference type="Proteomes" id="UP001341840"/>
    </source>
</evidence>
<protein>
    <submittedName>
        <fullName evidence="1">Uncharacterized protein</fullName>
    </submittedName>
</protein>